<dbReference type="RefSeq" id="WP_017567524.1">
    <property type="nucleotide sequence ID" value="NZ_BAAAJA010000007.1"/>
</dbReference>
<evidence type="ECO:0000313" key="2">
    <source>
        <dbReference type="Proteomes" id="UP001348641"/>
    </source>
</evidence>
<accession>A0ABU7KSL1</accession>
<dbReference type="EMBL" id="JAUUCC010000039">
    <property type="protein sequence ID" value="MEE2052057.1"/>
    <property type="molecule type" value="Genomic_DNA"/>
</dbReference>
<sequence>MSSAPAPIAGASVQPGTHQVMVWLCPVGQLAHLIPLPPGTARELAAQLNAAADLAERLSRGEGEK</sequence>
<gene>
    <name evidence="1" type="ORF">Q8A49_16270</name>
</gene>
<organism evidence="1 2">
    <name type="scientific">Nocardiopsis tropica</name>
    <dbReference type="NCBI Taxonomy" id="109330"/>
    <lineage>
        <taxon>Bacteria</taxon>
        <taxon>Bacillati</taxon>
        <taxon>Actinomycetota</taxon>
        <taxon>Actinomycetes</taxon>
        <taxon>Streptosporangiales</taxon>
        <taxon>Nocardiopsidaceae</taxon>
        <taxon>Nocardiopsis</taxon>
    </lineage>
</organism>
<proteinExistence type="predicted"/>
<comment type="caution">
    <text evidence="1">The sequence shown here is derived from an EMBL/GenBank/DDBJ whole genome shotgun (WGS) entry which is preliminary data.</text>
</comment>
<dbReference type="Proteomes" id="UP001348641">
    <property type="component" value="Unassembled WGS sequence"/>
</dbReference>
<reference evidence="1 2" key="1">
    <citation type="submission" date="2023-07" db="EMBL/GenBank/DDBJ databases">
        <authorList>
            <person name="Girao M."/>
            <person name="Carvalho M.F."/>
        </authorList>
    </citation>
    <scope>NUCLEOTIDE SEQUENCE [LARGE SCALE GENOMIC DNA]</scope>
    <source>
        <strain evidence="1 2">66/93</strain>
    </source>
</reference>
<evidence type="ECO:0000313" key="1">
    <source>
        <dbReference type="EMBL" id="MEE2052057.1"/>
    </source>
</evidence>
<name>A0ABU7KSL1_9ACTN</name>
<protein>
    <submittedName>
        <fullName evidence="1">Uncharacterized protein</fullName>
    </submittedName>
</protein>